<feature type="region of interest" description="Disordered" evidence="1">
    <location>
        <begin position="73"/>
        <end position="174"/>
    </location>
</feature>
<protein>
    <submittedName>
        <fullName evidence="2">Uncharacterized protein</fullName>
    </submittedName>
</protein>
<gene>
    <name evidence="2" type="ORF">A2837_01970</name>
</gene>
<feature type="region of interest" description="Disordered" evidence="1">
    <location>
        <begin position="243"/>
        <end position="280"/>
    </location>
</feature>
<dbReference type="AlphaFoldDB" id="A0A1F6BYC7"/>
<evidence type="ECO:0000313" key="2">
    <source>
        <dbReference type="EMBL" id="OGG41954.1"/>
    </source>
</evidence>
<reference evidence="2 3" key="1">
    <citation type="journal article" date="2016" name="Nat. Commun.">
        <title>Thousands of microbial genomes shed light on interconnected biogeochemical processes in an aquifer system.</title>
        <authorList>
            <person name="Anantharaman K."/>
            <person name="Brown C.T."/>
            <person name="Hug L.A."/>
            <person name="Sharon I."/>
            <person name="Castelle C.J."/>
            <person name="Probst A.J."/>
            <person name="Thomas B.C."/>
            <person name="Singh A."/>
            <person name="Wilkins M.J."/>
            <person name="Karaoz U."/>
            <person name="Brodie E.L."/>
            <person name="Williams K.H."/>
            <person name="Hubbard S.S."/>
            <person name="Banfield J.F."/>
        </authorList>
    </citation>
    <scope>NUCLEOTIDE SEQUENCE [LARGE SCALE GENOMIC DNA]</scope>
</reference>
<evidence type="ECO:0000313" key="3">
    <source>
        <dbReference type="Proteomes" id="UP000176322"/>
    </source>
</evidence>
<proteinExistence type="predicted"/>
<sequence length="486" mass="53062">MNPSAPLIADDIFATEEKLLGALVSVRNSALKIEEKAAIRDLILDYAGTTDEARRLKLKNEITIKLAPAVPEPKPVPVSAAPVTSRDDSTNKVTLSGRVRPVPVFTSTSTATKAPEQKQPEPQREVAPPISNESHKSTPVDTAKAPEIPPPQTKPPEVVVKAEPVSSPNTSAKDRINEIKHDINQRVGNPVNLISTDEVIGREYMSALLNAMKSASSGDGSAKEALAHLEDVYKKVNDLLAKGSLPKKETPKPPIPEQPAVKEVPRPVTPPQKPADKPETRNSALLTSLIQKDKQASAIVAKLQSVSPATNPIHKTEHQKLTVKTAELKKPADTTNPHKLSPVSTITALPEQIETLRKKSVDQENEAKKPITDLQSEKVTAGLKQLLYEWKLFHGSGWFGTGPTGMDHPLYKAIANLSMAAVVAGRFEGATPEVKQTLADYMNGWRYEQGIVHDMGESFEHYLRRVILHILGRPRDPRQPDQESKT</sequence>
<evidence type="ECO:0000256" key="1">
    <source>
        <dbReference type="SAM" id="MobiDB-lite"/>
    </source>
</evidence>
<dbReference type="STRING" id="1798475.A2837_01970"/>
<feature type="compositionally biased region" description="Basic and acidic residues" evidence="1">
    <location>
        <begin position="115"/>
        <end position="124"/>
    </location>
</feature>
<organism evidence="2 3">
    <name type="scientific">Candidatus Kaiserbacteria bacterium RIFCSPHIGHO2_01_FULL_46_22</name>
    <dbReference type="NCBI Taxonomy" id="1798475"/>
    <lineage>
        <taxon>Bacteria</taxon>
        <taxon>Candidatus Kaiseribacteriota</taxon>
    </lineage>
</organism>
<comment type="caution">
    <text evidence="2">The sequence shown here is derived from an EMBL/GenBank/DDBJ whole genome shotgun (WGS) entry which is preliminary data.</text>
</comment>
<feature type="compositionally biased region" description="Low complexity" evidence="1">
    <location>
        <begin position="155"/>
        <end position="168"/>
    </location>
</feature>
<dbReference type="Proteomes" id="UP000176322">
    <property type="component" value="Unassembled WGS sequence"/>
</dbReference>
<dbReference type="EMBL" id="MFKO01000002">
    <property type="protein sequence ID" value="OGG41954.1"/>
    <property type="molecule type" value="Genomic_DNA"/>
</dbReference>
<accession>A0A1F6BYC7</accession>
<name>A0A1F6BYC7_9BACT</name>